<sequence>MKNIVYIFAALVSMLTVKAQEFQGVATYESKTSMDDMKKFSGGNKEITPEMQKMIEERLKPMFEKTFILKFDRTASTYEEEEKLDAPGDQMAQGFKMMGSMFGGGGKHYKNVKTKTMLQEKDIFGKEFLVSDSLPGIKWVVGTESKKIGNYTCYKATAVVPVDKSNMMNYRPKKGAEEEMKKKSEEEMKKTNFMDMVEMPTERTITAWYTPEIPVNQGPANYWGLPGLILEVSDDKTVLLCSKVVLNPKEKSEIKAPKKGEKVTQEQFADIMTKKIQEMQEMGGGPGGGRRGRFGG</sequence>
<dbReference type="NCBIfam" id="TIGR01200">
    <property type="entry name" value="GLPGLI"/>
    <property type="match status" value="1"/>
</dbReference>
<organism evidence="2 3">
    <name type="scientific">Flavobacterium arundinis</name>
    <dbReference type="NCBI Taxonomy" id="3139143"/>
    <lineage>
        <taxon>Bacteria</taxon>
        <taxon>Pseudomonadati</taxon>
        <taxon>Bacteroidota</taxon>
        <taxon>Flavobacteriia</taxon>
        <taxon>Flavobacteriales</taxon>
        <taxon>Flavobacteriaceae</taxon>
        <taxon>Flavobacterium</taxon>
    </lineage>
</organism>
<keyword evidence="1" id="KW-0732">Signal</keyword>
<dbReference type="Proteomes" id="UP001464555">
    <property type="component" value="Unassembled WGS sequence"/>
</dbReference>
<dbReference type="EMBL" id="JBBYHR010000002">
    <property type="protein sequence ID" value="MEL1243694.1"/>
    <property type="molecule type" value="Genomic_DNA"/>
</dbReference>
<dbReference type="InterPro" id="IPR005901">
    <property type="entry name" value="GLPGLI"/>
</dbReference>
<accession>A0ABU9HU48</accession>
<gene>
    <name evidence="2" type="ORF">AAEO56_05430</name>
</gene>
<dbReference type="Pfam" id="PF09697">
    <property type="entry name" value="Porph_ging"/>
    <property type="match status" value="1"/>
</dbReference>
<feature type="chain" id="PRO_5046867529" evidence="1">
    <location>
        <begin position="20"/>
        <end position="296"/>
    </location>
</feature>
<keyword evidence="3" id="KW-1185">Reference proteome</keyword>
<name>A0ABU9HU48_9FLAO</name>
<evidence type="ECO:0000313" key="2">
    <source>
        <dbReference type="EMBL" id="MEL1243694.1"/>
    </source>
</evidence>
<evidence type="ECO:0000256" key="1">
    <source>
        <dbReference type="SAM" id="SignalP"/>
    </source>
</evidence>
<proteinExistence type="predicted"/>
<feature type="signal peptide" evidence="1">
    <location>
        <begin position="1"/>
        <end position="19"/>
    </location>
</feature>
<protein>
    <submittedName>
        <fullName evidence="2">GLPGLI family protein</fullName>
    </submittedName>
</protein>
<reference evidence="2 3" key="1">
    <citation type="submission" date="2024-04" db="EMBL/GenBank/DDBJ databases">
        <title>Flavobacterium sp. DGU11 16S ribosomal RNA gene Genome sequencing and assembly.</title>
        <authorList>
            <person name="Park S."/>
        </authorList>
    </citation>
    <scope>NUCLEOTIDE SEQUENCE [LARGE SCALE GENOMIC DNA]</scope>
    <source>
        <strain evidence="2 3">DGU11</strain>
    </source>
</reference>
<evidence type="ECO:0000313" key="3">
    <source>
        <dbReference type="Proteomes" id="UP001464555"/>
    </source>
</evidence>
<dbReference type="RefSeq" id="WP_341696007.1">
    <property type="nucleotide sequence ID" value="NZ_JBBYHR010000002.1"/>
</dbReference>
<comment type="caution">
    <text evidence="2">The sequence shown here is derived from an EMBL/GenBank/DDBJ whole genome shotgun (WGS) entry which is preliminary data.</text>
</comment>